<dbReference type="InterPro" id="IPR045170">
    <property type="entry name" value="MTOX"/>
</dbReference>
<gene>
    <name evidence="7" type="ORF">J2S90_004356</name>
</gene>
<evidence type="ECO:0000256" key="5">
    <source>
        <dbReference type="SAM" id="MobiDB-lite"/>
    </source>
</evidence>
<dbReference type="Gene3D" id="3.30.9.10">
    <property type="entry name" value="D-Amino Acid Oxidase, subunit A, domain 2"/>
    <property type="match status" value="1"/>
</dbReference>
<dbReference type="InterPro" id="IPR036188">
    <property type="entry name" value="FAD/NAD-bd_sf"/>
</dbReference>
<evidence type="ECO:0000313" key="8">
    <source>
        <dbReference type="Proteomes" id="UP001242995"/>
    </source>
</evidence>
<dbReference type="SUPFAM" id="SSF54373">
    <property type="entry name" value="FAD-linked reductases, C-terminal domain"/>
    <property type="match status" value="1"/>
</dbReference>
<accession>A0AAW8DM21</accession>
<feature type="domain" description="FAD dependent oxidoreductase" evidence="6">
    <location>
        <begin position="38"/>
        <end position="387"/>
    </location>
</feature>
<dbReference type="PANTHER" id="PTHR10961:SF7">
    <property type="entry name" value="FAD DEPENDENT OXIDOREDUCTASE DOMAIN-CONTAINING PROTEIN"/>
    <property type="match status" value="1"/>
</dbReference>
<protein>
    <submittedName>
        <fullName evidence="7">Sarcosine oxidase</fullName>
        <ecNumber evidence="7">1.5.3.1</ecNumber>
    </submittedName>
</protein>
<dbReference type="EC" id="1.5.3.1" evidence="7"/>
<evidence type="ECO:0000313" key="7">
    <source>
        <dbReference type="EMBL" id="MDP9907364.1"/>
    </source>
</evidence>
<dbReference type="SUPFAM" id="SSF51905">
    <property type="entry name" value="FAD/NAD(P)-binding domain"/>
    <property type="match status" value="1"/>
</dbReference>
<evidence type="ECO:0000256" key="1">
    <source>
        <dbReference type="ARBA" id="ARBA00001974"/>
    </source>
</evidence>
<proteinExistence type="predicted"/>
<dbReference type="AlphaFoldDB" id="A0AAW8DM21"/>
<name>A0AAW8DM21_9MICC</name>
<keyword evidence="4 7" id="KW-0560">Oxidoreductase</keyword>
<dbReference type="InterPro" id="IPR006076">
    <property type="entry name" value="FAD-dep_OxRdtase"/>
</dbReference>
<dbReference type="EMBL" id="JAUSRG010000020">
    <property type="protein sequence ID" value="MDP9907364.1"/>
    <property type="molecule type" value="Genomic_DNA"/>
</dbReference>
<sequence>MRRAQLKTAAPSTAEWKPQRTSVGGPQDRMDEAGMDVDVVVVGGGAMGSAAAWQLALKGRSVVLLEQFEEGHHVGASHGATRNFNTAYAEGDYLALVSEARNLWDRLAEETETQLLDLVGLANHGNVARLREVRTAHAERGIASQFISAKEASERWRGMVFRSDVLFVPESGRVRAAEALKTLRTSAEAHGARFEYSTPVREIRVLGEDRAVVVTDSMEITARRIVIAAGAWTSKLVGTQVPLPRLVVTQEQPAHFTPIDDSPSWPSFNHAPDPGDPRDDYWYSPVYGMLTPGEGVKAGWHGVGPVTDPDARTFEPEPVQLEALRRYAREWLPGVDAESAVPISCTYTSTANEDFLLDRFGPLVVGAGFSGHGFKFTPAIGRVLADLVDGIDAPRRFRRA</sequence>
<dbReference type="GO" id="GO:0050660">
    <property type="term" value="F:flavin adenine dinucleotide binding"/>
    <property type="evidence" value="ECO:0007669"/>
    <property type="project" value="InterPro"/>
</dbReference>
<organism evidence="7 8">
    <name type="scientific">Arthrobacter bambusae</name>
    <dbReference type="NCBI Taxonomy" id="1338426"/>
    <lineage>
        <taxon>Bacteria</taxon>
        <taxon>Bacillati</taxon>
        <taxon>Actinomycetota</taxon>
        <taxon>Actinomycetes</taxon>
        <taxon>Micrococcales</taxon>
        <taxon>Micrococcaceae</taxon>
        <taxon>Arthrobacter</taxon>
    </lineage>
</organism>
<keyword evidence="2" id="KW-0285">Flavoprotein</keyword>
<dbReference type="Proteomes" id="UP001242995">
    <property type="component" value="Unassembled WGS sequence"/>
</dbReference>
<comment type="caution">
    <text evidence="7">The sequence shown here is derived from an EMBL/GenBank/DDBJ whole genome shotgun (WGS) entry which is preliminary data.</text>
</comment>
<dbReference type="Gene3D" id="3.50.50.60">
    <property type="entry name" value="FAD/NAD(P)-binding domain"/>
    <property type="match status" value="1"/>
</dbReference>
<feature type="region of interest" description="Disordered" evidence="5">
    <location>
        <begin position="1"/>
        <end position="30"/>
    </location>
</feature>
<keyword evidence="3" id="KW-0274">FAD</keyword>
<dbReference type="Pfam" id="PF01266">
    <property type="entry name" value="DAO"/>
    <property type="match status" value="1"/>
</dbReference>
<evidence type="ECO:0000256" key="2">
    <source>
        <dbReference type="ARBA" id="ARBA00022630"/>
    </source>
</evidence>
<evidence type="ECO:0000256" key="3">
    <source>
        <dbReference type="ARBA" id="ARBA00022827"/>
    </source>
</evidence>
<evidence type="ECO:0000259" key="6">
    <source>
        <dbReference type="Pfam" id="PF01266"/>
    </source>
</evidence>
<evidence type="ECO:0000256" key="4">
    <source>
        <dbReference type="ARBA" id="ARBA00023002"/>
    </source>
</evidence>
<reference evidence="7" key="1">
    <citation type="submission" date="2023-07" db="EMBL/GenBank/DDBJ databases">
        <title>Sorghum-associated microbial communities from plants grown in Nebraska, USA.</title>
        <authorList>
            <person name="Schachtman D."/>
        </authorList>
    </citation>
    <scope>NUCLEOTIDE SEQUENCE</scope>
    <source>
        <strain evidence="7">DS1006</strain>
    </source>
</reference>
<dbReference type="PANTHER" id="PTHR10961">
    <property type="entry name" value="PEROXISOMAL SARCOSINE OXIDASE"/>
    <property type="match status" value="1"/>
</dbReference>
<dbReference type="GO" id="GO:0008115">
    <property type="term" value="F:sarcosine oxidase activity"/>
    <property type="evidence" value="ECO:0007669"/>
    <property type="project" value="UniProtKB-EC"/>
</dbReference>
<comment type="cofactor">
    <cofactor evidence="1">
        <name>FAD</name>
        <dbReference type="ChEBI" id="CHEBI:57692"/>
    </cofactor>
</comment>